<dbReference type="PANTHER" id="PTHR41700:SF1">
    <property type="entry name" value="N-ACETYLTRANSFERASE DOMAIN-CONTAINING PROTEIN"/>
    <property type="match status" value="1"/>
</dbReference>
<keyword evidence="3" id="KW-1185">Reference proteome</keyword>
<protein>
    <submittedName>
        <fullName evidence="2">GNAT family N-acetyltransferase</fullName>
        <ecNumber evidence="2">2.3.1.-</ecNumber>
    </submittedName>
</protein>
<proteinExistence type="predicted"/>
<reference evidence="3" key="1">
    <citation type="journal article" date="2019" name="Int. J. Syst. Evol. Microbiol.">
        <title>The Global Catalogue of Microorganisms (GCM) 10K type strain sequencing project: providing services to taxonomists for standard genome sequencing and annotation.</title>
        <authorList>
            <consortium name="The Broad Institute Genomics Platform"/>
            <consortium name="The Broad Institute Genome Sequencing Center for Infectious Disease"/>
            <person name="Wu L."/>
            <person name="Ma J."/>
        </authorList>
    </citation>
    <scope>NUCLEOTIDE SEQUENCE [LARGE SCALE GENOMIC DNA]</scope>
    <source>
        <strain evidence="3">CCM 7526</strain>
    </source>
</reference>
<name>A0ABW4ASH1_9ACTN</name>
<feature type="domain" description="N-acetyltransferase" evidence="1">
    <location>
        <begin position="2"/>
        <end position="170"/>
    </location>
</feature>
<evidence type="ECO:0000313" key="3">
    <source>
        <dbReference type="Proteomes" id="UP001597183"/>
    </source>
</evidence>
<dbReference type="InterPro" id="IPR038764">
    <property type="entry name" value="GNAT_N_AcTrfase_prd"/>
</dbReference>
<dbReference type="PANTHER" id="PTHR41700">
    <property type="entry name" value="GCN5-RELATED N-ACETYLTRANSFERASE"/>
    <property type="match status" value="1"/>
</dbReference>
<dbReference type="InterPro" id="IPR016181">
    <property type="entry name" value="Acyl_CoA_acyltransferase"/>
</dbReference>
<sequence>MNVVLLHTPAHLDAAAELLRSVWQARTEAERLSVISTTTLRSLSHSGNYVAGAFDGTGMVGCAVGWAGLGPSGPPDHMYVDITGVARTRQGLGVGTAIRLHQRRWALDRGLRRMRWTFDPLVARNAYFNLCKIGATVTSFEADFYGRLDDGTNTDQTTDRFTVDWDLTATAVGRYASIEPGAELIPIPADITALQRSDPARARRERLSVRDRLRSLLDRGYHIAGLSEHHDYVLLPPSWSRLR</sequence>
<dbReference type="InterPro" id="IPR000182">
    <property type="entry name" value="GNAT_dom"/>
</dbReference>
<dbReference type="Gene3D" id="3.40.630.30">
    <property type="match status" value="1"/>
</dbReference>
<comment type="caution">
    <text evidence="2">The sequence shown here is derived from an EMBL/GenBank/DDBJ whole genome shotgun (WGS) entry which is preliminary data.</text>
</comment>
<dbReference type="GO" id="GO:0016746">
    <property type="term" value="F:acyltransferase activity"/>
    <property type="evidence" value="ECO:0007669"/>
    <property type="project" value="UniProtKB-KW"/>
</dbReference>
<dbReference type="Proteomes" id="UP001597183">
    <property type="component" value="Unassembled WGS sequence"/>
</dbReference>
<dbReference type="SUPFAM" id="SSF55729">
    <property type="entry name" value="Acyl-CoA N-acyltransferases (Nat)"/>
    <property type="match status" value="1"/>
</dbReference>
<dbReference type="Pfam" id="PF00583">
    <property type="entry name" value="Acetyltransf_1"/>
    <property type="match status" value="1"/>
</dbReference>
<dbReference type="RefSeq" id="WP_317796897.1">
    <property type="nucleotide sequence ID" value="NZ_AP028461.1"/>
</dbReference>
<dbReference type="EMBL" id="JBHTMK010000064">
    <property type="protein sequence ID" value="MFD1373155.1"/>
    <property type="molecule type" value="Genomic_DNA"/>
</dbReference>
<keyword evidence="2" id="KW-0808">Transferase</keyword>
<keyword evidence="2" id="KW-0012">Acyltransferase</keyword>
<evidence type="ECO:0000313" key="2">
    <source>
        <dbReference type="EMBL" id="MFD1373155.1"/>
    </source>
</evidence>
<gene>
    <name evidence="2" type="ORF">ACFQ5G_48170</name>
</gene>
<accession>A0ABW4ASH1</accession>
<dbReference type="EC" id="2.3.1.-" evidence="2"/>
<evidence type="ECO:0000259" key="1">
    <source>
        <dbReference type="PROSITE" id="PS51186"/>
    </source>
</evidence>
<organism evidence="2 3">
    <name type="scientific">Actinoplanes sichuanensis</name>
    <dbReference type="NCBI Taxonomy" id="512349"/>
    <lineage>
        <taxon>Bacteria</taxon>
        <taxon>Bacillati</taxon>
        <taxon>Actinomycetota</taxon>
        <taxon>Actinomycetes</taxon>
        <taxon>Micromonosporales</taxon>
        <taxon>Micromonosporaceae</taxon>
        <taxon>Actinoplanes</taxon>
    </lineage>
</organism>
<dbReference type="PROSITE" id="PS51186">
    <property type="entry name" value="GNAT"/>
    <property type="match status" value="1"/>
</dbReference>